<keyword evidence="3" id="KW-1185">Reference proteome</keyword>
<keyword evidence="1" id="KW-0472">Membrane</keyword>
<keyword evidence="1" id="KW-0812">Transmembrane</keyword>
<keyword evidence="1" id="KW-1133">Transmembrane helix</keyword>
<reference evidence="2" key="1">
    <citation type="submission" date="2016-12" db="EMBL/GenBank/DDBJ databases">
        <title>The genomes of Aspergillus section Nigri reveals drivers in fungal speciation.</title>
        <authorList>
            <consortium name="DOE Joint Genome Institute"/>
            <person name="Vesth T.C."/>
            <person name="Nybo J."/>
            <person name="Theobald S."/>
            <person name="Brandl J."/>
            <person name="Frisvad J.C."/>
            <person name="Nielsen K.F."/>
            <person name="Lyhne E.K."/>
            <person name="Kogle M.E."/>
            <person name="Kuo A."/>
            <person name="Riley R."/>
            <person name="Clum A."/>
            <person name="Nolan M."/>
            <person name="Lipzen A."/>
            <person name="Salamov A."/>
            <person name="Henrissat B."/>
            <person name="Wiebenga A."/>
            <person name="De Vries R.P."/>
            <person name="Grigoriev I.V."/>
            <person name="Mortensen U.H."/>
            <person name="Andersen M.R."/>
            <person name="Baker S.E."/>
        </authorList>
    </citation>
    <scope>NUCLEOTIDE SEQUENCE [LARGE SCALE GENOMIC DNA]</scope>
    <source>
        <strain evidence="2">CBS 113365</strain>
    </source>
</reference>
<dbReference type="Proteomes" id="UP000248405">
    <property type="component" value="Unassembled WGS sequence"/>
</dbReference>
<proteinExistence type="predicted"/>
<dbReference type="GeneID" id="37213024"/>
<accession>A0A319AVH4</accession>
<feature type="transmembrane region" description="Helical" evidence="1">
    <location>
        <begin position="58"/>
        <end position="78"/>
    </location>
</feature>
<sequence length="244" mass="28021">MRDSIHPREDSNLKTERFSKKSLCVPTRQMGYIPPTAPTPHLNRLPHSTLPTNAFRRFLFSLPFFWFAAYTTVIVYFVPTTSLSFVAYVKSHLLPEATLPEPILSMSDDYTHLDSLPDNFIDLQYDLLTTQYLTGLKSLRHFFDATLTSIDADVPEWEAEKVVLNNTLSETLNLSVRIRALERYVGGLCYVLRKCYCDAPQELWVAVRQFEKEHGVDVSAFRKAHDISKAKSTDTPTKDRCHGW</sequence>
<name>A0A319AVH4_ASPVC</name>
<dbReference type="RefSeq" id="XP_025557368.1">
    <property type="nucleotide sequence ID" value="XM_025708432.1"/>
</dbReference>
<evidence type="ECO:0000313" key="2">
    <source>
        <dbReference type="EMBL" id="PYH63574.1"/>
    </source>
</evidence>
<protein>
    <submittedName>
        <fullName evidence="2">Uncharacterized protein</fullName>
    </submittedName>
</protein>
<gene>
    <name evidence="2" type="ORF">BO88DRAFT_420258</name>
</gene>
<evidence type="ECO:0000256" key="1">
    <source>
        <dbReference type="SAM" id="Phobius"/>
    </source>
</evidence>
<dbReference type="AlphaFoldDB" id="A0A319AVH4"/>
<evidence type="ECO:0000313" key="3">
    <source>
        <dbReference type="Proteomes" id="UP000248405"/>
    </source>
</evidence>
<organism evidence="2 3">
    <name type="scientific">Aspergillus vadensis (strain CBS 113365 / IMI 142717 / IBT 24658)</name>
    <dbReference type="NCBI Taxonomy" id="1448311"/>
    <lineage>
        <taxon>Eukaryota</taxon>
        <taxon>Fungi</taxon>
        <taxon>Dikarya</taxon>
        <taxon>Ascomycota</taxon>
        <taxon>Pezizomycotina</taxon>
        <taxon>Eurotiomycetes</taxon>
        <taxon>Eurotiomycetidae</taxon>
        <taxon>Eurotiales</taxon>
        <taxon>Aspergillaceae</taxon>
        <taxon>Aspergillus</taxon>
        <taxon>Aspergillus subgen. Circumdati</taxon>
    </lineage>
</organism>
<dbReference type="EMBL" id="KZ821652">
    <property type="protein sequence ID" value="PYH63574.1"/>
    <property type="molecule type" value="Genomic_DNA"/>
</dbReference>